<evidence type="ECO:0000256" key="2">
    <source>
        <dbReference type="ARBA" id="ARBA00023110"/>
    </source>
</evidence>
<comment type="caution">
    <text evidence="8">The sequence shown here is derived from an EMBL/GenBank/DDBJ whole genome shotgun (WGS) entry which is preliminary data.</text>
</comment>
<dbReference type="Gene3D" id="3.10.50.40">
    <property type="match status" value="2"/>
</dbReference>
<reference evidence="8" key="1">
    <citation type="submission" date="2020-09" db="EMBL/GenBank/DDBJ databases">
        <authorList>
            <person name="Kim M.K."/>
        </authorList>
    </citation>
    <scope>NUCLEOTIDE SEQUENCE</scope>
    <source>
        <strain evidence="8">BT704</strain>
    </source>
</reference>
<evidence type="ECO:0000256" key="1">
    <source>
        <dbReference type="ARBA" id="ARBA00000971"/>
    </source>
</evidence>
<dbReference type="InterPro" id="IPR001179">
    <property type="entry name" value="PPIase_FKBP_dom"/>
</dbReference>
<dbReference type="RefSeq" id="WP_191037335.1">
    <property type="nucleotide sequence ID" value="NZ_JACXAA010000001.1"/>
</dbReference>
<dbReference type="EMBL" id="JACXAA010000001">
    <property type="protein sequence ID" value="MBD2751699.1"/>
    <property type="molecule type" value="Genomic_DNA"/>
</dbReference>
<dbReference type="InterPro" id="IPR046357">
    <property type="entry name" value="PPIase_dom_sf"/>
</dbReference>
<feature type="signal peptide" evidence="6">
    <location>
        <begin position="1"/>
        <end position="24"/>
    </location>
</feature>
<dbReference type="GO" id="GO:0003755">
    <property type="term" value="F:peptidyl-prolyl cis-trans isomerase activity"/>
    <property type="evidence" value="ECO:0007669"/>
    <property type="project" value="UniProtKB-UniRule"/>
</dbReference>
<evidence type="ECO:0000256" key="5">
    <source>
        <dbReference type="RuleBase" id="RU003915"/>
    </source>
</evidence>
<keyword evidence="9" id="KW-1185">Reference proteome</keyword>
<dbReference type="Pfam" id="PF00254">
    <property type="entry name" value="FKBP_C"/>
    <property type="match status" value="2"/>
</dbReference>
<protein>
    <recommendedName>
        <fullName evidence="5">Peptidyl-prolyl cis-trans isomerase</fullName>
        <ecNumber evidence="5">5.2.1.8</ecNumber>
    </recommendedName>
</protein>
<accession>A0A927AXK8</accession>
<dbReference type="PANTHER" id="PTHR10516">
    <property type="entry name" value="PEPTIDYL-PROLYL CIS-TRANS ISOMERASE"/>
    <property type="match status" value="1"/>
</dbReference>
<dbReference type="EC" id="5.2.1.8" evidence="5"/>
<feature type="chain" id="PRO_5037273221" description="Peptidyl-prolyl cis-trans isomerase" evidence="6">
    <location>
        <begin position="25"/>
        <end position="313"/>
    </location>
</feature>
<evidence type="ECO:0000256" key="4">
    <source>
        <dbReference type="PROSITE-ProRule" id="PRU00277"/>
    </source>
</evidence>
<dbReference type="PROSITE" id="PS51257">
    <property type="entry name" value="PROKAR_LIPOPROTEIN"/>
    <property type="match status" value="1"/>
</dbReference>
<evidence type="ECO:0000313" key="9">
    <source>
        <dbReference type="Proteomes" id="UP000653797"/>
    </source>
</evidence>
<dbReference type="AlphaFoldDB" id="A0A927AXK8"/>
<dbReference type="Proteomes" id="UP000653797">
    <property type="component" value="Unassembled WGS sequence"/>
</dbReference>
<comment type="similarity">
    <text evidence="5">Belongs to the FKBP-type PPIase family.</text>
</comment>
<name>A0A927AXK8_9BACT</name>
<dbReference type="PANTHER" id="PTHR10516:SF443">
    <property type="entry name" value="FK506-BINDING PROTEIN 59-RELATED"/>
    <property type="match status" value="1"/>
</dbReference>
<keyword evidence="6" id="KW-0732">Signal</keyword>
<organism evidence="8 9">
    <name type="scientific">Spirosoma validum</name>
    <dbReference type="NCBI Taxonomy" id="2771355"/>
    <lineage>
        <taxon>Bacteria</taxon>
        <taxon>Pseudomonadati</taxon>
        <taxon>Bacteroidota</taxon>
        <taxon>Cytophagia</taxon>
        <taxon>Cytophagales</taxon>
        <taxon>Cytophagaceae</taxon>
        <taxon>Spirosoma</taxon>
    </lineage>
</organism>
<feature type="domain" description="PPIase FKBP-type" evidence="7">
    <location>
        <begin position="77"/>
        <end position="177"/>
    </location>
</feature>
<evidence type="ECO:0000256" key="6">
    <source>
        <dbReference type="SAM" id="SignalP"/>
    </source>
</evidence>
<evidence type="ECO:0000259" key="7">
    <source>
        <dbReference type="PROSITE" id="PS50059"/>
    </source>
</evidence>
<dbReference type="SUPFAM" id="SSF54534">
    <property type="entry name" value="FKBP-like"/>
    <property type="match status" value="2"/>
</dbReference>
<evidence type="ECO:0000313" key="8">
    <source>
        <dbReference type="EMBL" id="MBD2751699.1"/>
    </source>
</evidence>
<proteinExistence type="inferred from homology"/>
<gene>
    <name evidence="8" type="ORF">IC230_02250</name>
</gene>
<keyword evidence="3 4" id="KW-0413">Isomerase</keyword>
<feature type="domain" description="PPIase FKBP-type" evidence="7">
    <location>
        <begin position="222"/>
        <end position="313"/>
    </location>
</feature>
<dbReference type="PROSITE" id="PS50059">
    <property type="entry name" value="FKBP_PPIASE"/>
    <property type="match status" value="2"/>
</dbReference>
<dbReference type="InterPro" id="IPR050689">
    <property type="entry name" value="FKBP-type_PPIase"/>
</dbReference>
<sequence length="313" mass="33629">MYKLSFLILFAALIGCLSSCSTSVDPESTTAAATLDSNKTDIMTYATSEGLSGTMTTSGLYYVFNKPTSSTVVPAYGQELEFNYTLYVLNGPSNTTVTTGVTDRKIDSAYATTSIFYPFFAGSLKSGLQEGFQLMHEGDQVTLLIPSALAFGNAISPDGNVPANSPVRYDITLKRTRTEDQQITEYIAQNNLTVTQTTSTGLRFIKTASVTDTTTNKLPTTNQTITLRYTGLLLRSTTPFENTGTGTVSFTVGRFPAAGVNEGLAKLRRGEKATLIFPSSQGYTTVGTLATNGTYIVPPNAPLRYDVEIVSIQ</sequence>
<comment type="catalytic activity">
    <reaction evidence="1 4 5">
        <text>[protein]-peptidylproline (omega=180) = [protein]-peptidylproline (omega=0)</text>
        <dbReference type="Rhea" id="RHEA:16237"/>
        <dbReference type="Rhea" id="RHEA-COMP:10747"/>
        <dbReference type="Rhea" id="RHEA-COMP:10748"/>
        <dbReference type="ChEBI" id="CHEBI:83833"/>
        <dbReference type="ChEBI" id="CHEBI:83834"/>
        <dbReference type="EC" id="5.2.1.8"/>
    </reaction>
</comment>
<keyword evidence="2 4" id="KW-0697">Rotamase</keyword>
<evidence type="ECO:0000256" key="3">
    <source>
        <dbReference type="ARBA" id="ARBA00023235"/>
    </source>
</evidence>